<dbReference type="Proteomes" id="UP000007947">
    <property type="component" value="Chromosome"/>
</dbReference>
<sequence>MMESIATPPFQSAKSLFRDGRTRRTNSRHGVKPVRGQVDDNTKALRGMLRVQTFTY</sequence>
<evidence type="ECO:0000313" key="3">
    <source>
        <dbReference type="Proteomes" id="UP000007947"/>
    </source>
</evidence>
<feature type="region of interest" description="Disordered" evidence="1">
    <location>
        <begin position="1"/>
        <end position="35"/>
    </location>
</feature>
<reference evidence="2 3" key="1">
    <citation type="submission" date="2011-05" db="EMBL/GenBank/DDBJ databases">
        <title>Whole genome sequence of Microlunatus phosphovorus NM-1.</title>
        <authorList>
            <person name="Hosoyama A."/>
            <person name="Sasaki K."/>
            <person name="Harada T."/>
            <person name="Igarashi R."/>
            <person name="Kawakoshi A."/>
            <person name="Sasagawa M."/>
            <person name="Fukada J."/>
            <person name="Nakamura S."/>
            <person name="Katano Y."/>
            <person name="Hanada S."/>
            <person name="Kamagata Y."/>
            <person name="Nakamura N."/>
            <person name="Yamazaki S."/>
            <person name="Fujita N."/>
        </authorList>
    </citation>
    <scope>NUCLEOTIDE SEQUENCE [LARGE SCALE GENOMIC DNA]</scope>
    <source>
        <strain evidence="3">ATCC 700054 / DSM 10555 / JCM 9379 / NBRC 101784 / NCIMB 13414 / VKM Ac-1990 / NM-1</strain>
    </source>
</reference>
<keyword evidence="3" id="KW-1185">Reference proteome</keyword>
<dbReference type="RefSeq" id="WP_013861340.1">
    <property type="nucleotide sequence ID" value="NC_015635.1"/>
</dbReference>
<evidence type="ECO:0000313" key="2">
    <source>
        <dbReference type="EMBL" id="BAK33451.1"/>
    </source>
</evidence>
<proteinExistence type="predicted"/>
<name>F5XJC5_MICPN</name>
<protein>
    <submittedName>
        <fullName evidence="2">Uncharacterized protein</fullName>
    </submittedName>
</protein>
<dbReference type="HOGENOM" id="CLU_3009271_0_0_11"/>
<dbReference type="AlphaFoldDB" id="F5XJC5"/>
<gene>
    <name evidence="2" type="ordered locus">MLP_04370</name>
</gene>
<dbReference type="STRING" id="1032480.MLP_04370"/>
<accession>F5XJC5</accession>
<organism evidence="2 3">
    <name type="scientific">Microlunatus phosphovorus (strain ATCC 700054 / DSM 10555 / JCM 9379 / NBRC 101784 / NCIMB 13414 / VKM Ac-1990 / NM-1)</name>
    <dbReference type="NCBI Taxonomy" id="1032480"/>
    <lineage>
        <taxon>Bacteria</taxon>
        <taxon>Bacillati</taxon>
        <taxon>Actinomycetota</taxon>
        <taxon>Actinomycetes</taxon>
        <taxon>Propionibacteriales</taxon>
        <taxon>Propionibacteriaceae</taxon>
        <taxon>Microlunatus</taxon>
    </lineage>
</organism>
<evidence type="ECO:0000256" key="1">
    <source>
        <dbReference type="SAM" id="MobiDB-lite"/>
    </source>
</evidence>
<feature type="compositionally biased region" description="Basic residues" evidence="1">
    <location>
        <begin position="23"/>
        <end position="32"/>
    </location>
</feature>
<dbReference type="EMBL" id="AP012204">
    <property type="protein sequence ID" value="BAK33451.1"/>
    <property type="molecule type" value="Genomic_DNA"/>
</dbReference>
<dbReference type="KEGG" id="mph:MLP_04370"/>